<keyword evidence="1 4" id="KW-0808">Transferase</keyword>
<dbReference type="RefSeq" id="WP_341876759.1">
    <property type="nucleotide sequence ID" value="NZ_CP121687.1"/>
</dbReference>
<dbReference type="InterPro" id="IPR016181">
    <property type="entry name" value="Acyl_CoA_acyltransferase"/>
</dbReference>
<dbReference type="PANTHER" id="PTHR43420">
    <property type="entry name" value="ACETYLTRANSFERASE"/>
    <property type="match status" value="1"/>
</dbReference>
<dbReference type="EMBL" id="CP121687">
    <property type="protein sequence ID" value="WZL69772.1"/>
    <property type="molecule type" value="Genomic_DNA"/>
</dbReference>
<dbReference type="InterPro" id="IPR050680">
    <property type="entry name" value="YpeA/RimI_acetyltransf"/>
</dbReference>
<dbReference type="Gene3D" id="3.40.630.30">
    <property type="match status" value="1"/>
</dbReference>
<keyword evidence="2 4" id="KW-0012">Acyltransferase</keyword>
<organism evidence="4 5">
    <name type="scientific">Defluviitalea saccharophila</name>
    <dbReference type="NCBI Taxonomy" id="879970"/>
    <lineage>
        <taxon>Bacteria</taxon>
        <taxon>Bacillati</taxon>
        <taxon>Bacillota</taxon>
        <taxon>Clostridia</taxon>
        <taxon>Lachnospirales</taxon>
        <taxon>Defluviitaleaceae</taxon>
        <taxon>Defluviitalea</taxon>
    </lineage>
</organism>
<sequence length="152" mass="17804">MIRKATIKDAAVIAEFNYCLAKETEALELNKETLYKGVQKVLSDESKGIYFVYEKDDKVVGQLMITKEWSDWRNGDFWWIQSVYVHKDYRRQGIYTSLFHHVKSIVDSDDTICGLRLYVEKENETAKNTYKALGMKETHYLLYELSAPNKSL</sequence>
<proteinExistence type="predicted"/>
<evidence type="ECO:0000313" key="5">
    <source>
        <dbReference type="Proteomes" id="UP001486565"/>
    </source>
</evidence>
<evidence type="ECO:0000256" key="2">
    <source>
        <dbReference type="ARBA" id="ARBA00023315"/>
    </source>
</evidence>
<dbReference type="InterPro" id="IPR000182">
    <property type="entry name" value="GNAT_dom"/>
</dbReference>
<dbReference type="GO" id="GO:0016746">
    <property type="term" value="F:acyltransferase activity"/>
    <property type="evidence" value="ECO:0007669"/>
    <property type="project" value="UniProtKB-KW"/>
</dbReference>
<accession>A0ABZ2Y365</accession>
<reference evidence="4 5" key="1">
    <citation type="submission" date="2023-03" db="EMBL/GenBank/DDBJ databases">
        <title>Novel Species.</title>
        <authorList>
            <person name="Ma S."/>
        </authorList>
    </citation>
    <scope>NUCLEOTIDE SEQUENCE [LARGE SCALE GENOMIC DNA]</scope>
    <source>
        <strain evidence="4 5">LIND6LT2</strain>
    </source>
</reference>
<dbReference type="EC" id="2.3.1.-" evidence="4"/>
<name>A0ABZ2Y365_9FIRM</name>
<dbReference type="PROSITE" id="PS51186">
    <property type="entry name" value="GNAT"/>
    <property type="match status" value="1"/>
</dbReference>
<evidence type="ECO:0000256" key="1">
    <source>
        <dbReference type="ARBA" id="ARBA00022679"/>
    </source>
</evidence>
<dbReference type="Proteomes" id="UP001486565">
    <property type="component" value="Chromosome"/>
</dbReference>
<dbReference type="SUPFAM" id="SSF55729">
    <property type="entry name" value="Acyl-CoA N-acyltransferases (Nat)"/>
    <property type="match status" value="1"/>
</dbReference>
<dbReference type="Pfam" id="PF00583">
    <property type="entry name" value="Acetyltransf_1"/>
    <property type="match status" value="1"/>
</dbReference>
<gene>
    <name evidence="4" type="ORF">QBE51_13460</name>
</gene>
<keyword evidence="5" id="KW-1185">Reference proteome</keyword>
<feature type="domain" description="N-acetyltransferase" evidence="3">
    <location>
        <begin position="1"/>
        <end position="152"/>
    </location>
</feature>
<dbReference type="CDD" id="cd04301">
    <property type="entry name" value="NAT_SF"/>
    <property type="match status" value="1"/>
</dbReference>
<evidence type="ECO:0000259" key="3">
    <source>
        <dbReference type="PROSITE" id="PS51186"/>
    </source>
</evidence>
<evidence type="ECO:0000313" key="4">
    <source>
        <dbReference type="EMBL" id="WZL69772.1"/>
    </source>
</evidence>
<protein>
    <submittedName>
        <fullName evidence="4">N-acetyltransferase</fullName>
        <ecNumber evidence="4">2.3.1.-</ecNumber>
    </submittedName>
</protein>